<feature type="compositionally biased region" description="Polar residues" evidence="1">
    <location>
        <begin position="1661"/>
        <end position="1673"/>
    </location>
</feature>
<gene>
    <name evidence="3" type="ORF">CJ030_MR3G014551</name>
</gene>
<keyword evidence="3" id="KW-0808">Transferase</keyword>
<proteinExistence type="predicted"/>
<feature type="region of interest" description="Disordered" evidence="1">
    <location>
        <begin position="1"/>
        <end position="46"/>
    </location>
</feature>
<dbReference type="GO" id="GO:0016301">
    <property type="term" value="F:kinase activity"/>
    <property type="evidence" value="ECO:0007669"/>
    <property type="project" value="UniProtKB-KW"/>
</dbReference>
<dbReference type="EMBL" id="RXIC02000021">
    <property type="protein sequence ID" value="KAB1218039.1"/>
    <property type="molecule type" value="Genomic_DNA"/>
</dbReference>
<dbReference type="InterPro" id="IPR053063">
    <property type="entry name" value="PWWP_domain_containing_PDP"/>
</dbReference>
<reference evidence="3 4" key="1">
    <citation type="journal article" date="2019" name="Plant Biotechnol. J.">
        <title>The red bayberry genome and genetic basis of sex determination.</title>
        <authorList>
            <person name="Jia H.M."/>
            <person name="Jia H.J."/>
            <person name="Cai Q.L."/>
            <person name="Wang Y."/>
            <person name="Zhao H.B."/>
            <person name="Yang W.F."/>
            <person name="Wang G.Y."/>
            <person name="Li Y.H."/>
            <person name="Zhan D.L."/>
            <person name="Shen Y.T."/>
            <person name="Niu Q.F."/>
            <person name="Chang L."/>
            <person name="Qiu J."/>
            <person name="Zhao L."/>
            <person name="Xie H.B."/>
            <person name="Fu W.Y."/>
            <person name="Jin J."/>
            <person name="Li X.W."/>
            <person name="Jiao Y."/>
            <person name="Zhou C.C."/>
            <person name="Tu T."/>
            <person name="Chai C.Y."/>
            <person name="Gao J.L."/>
            <person name="Fan L.J."/>
            <person name="van de Weg E."/>
            <person name="Wang J.Y."/>
            <person name="Gao Z.S."/>
        </authorList>
    </citation>
    <scope>NUCLEOTIDE SEQUENCE [LARGE SCALE GENOMIC DNA]</scope>
    <source>
        <tissue evidence="3">Leaves</tissue>
    </source>
</reference>
<dbReference type="PROSITE" id="PS50812">
    <property type="entry name" value="PWWP"/>
    <property type="match status" value="1"/>
</dbReference>
<keyword evidence="3" id="KW-0418">Kinase</keyword>
<dbReference type="Proteomes" id="UP000516437">
    <property type="component" value="Chromosome 3"/>
</dbReference>
<sequence length="1876" mass="206063">MEKQLEKVDKFGDSFENHSDVSSNPVSSCPPNQGVVGGDNTVMDDKGPLNSESDQHFNHEEGLDKIIAHDPALMEVDEQVIDAESVCLHGGGIEGIEEQSVKVETTCVSTVSQSNVSADLMSNQVVVGGEAAAAKDDKVFSDANAVVPETTAKARKSDCSENDQKLKAETVCGSIQGDAQVTDERETALMDCEAILDSNCEVPGAAEKNQLLESEMCLEKGMAGDLFIDSNIGQETEVKRQVVNAECADATSSHQPTEVVAEAEVAAVEGNFLLNPNVETDTQVIVRAEIVPGGIEVLNSNMDIPGSVEFEECIEKSLAGDFAHLDAKCGSQVKFGGQETIGEQVDLHGEQEMEVEDNIADTELSKADEEKFVERADLNSGSVVKVYQARYLLPSENEGEFSISDLVWGKVRSHPWWPGQIFDPADSSEKAMKHHKKDCFLVAYFGDRTFAWNEASQLKPFQTHFSHEEKQSNSEAFQNAVECALEEVSRRVELGLACSCIPQDAYDKIQFQIVENTGIQEEASKRRGVVRTANSSYFEPDKLMEYMKALARFPSGGSDQLELVIAKAQLLSFYRLKGYCSLPDLQFCGQLLESDTDTVVSEDRIHSSEVFEHATALYKDDELTSSKQEISKGQNSSFNKRKHNLKDDVLCKKKERSLSELMGDSADGDNWSDGKTAGNLVSLASGKKRKTVEYHDDHGPQDGRKTISFAKVSNTTPSSFPKPSFKIGDCIRRVASQLTGSHSILKCNSERFQKLDGSNEVPAGDEADFSFLDSEDAETERMIDTTDYSSLDDLLSQLLVAAQDPLKGNSFSNIIASFFSDFRNSVLVGQPSDREFLALDKVGRRKRSAHSVGGPPETFEFEDMSDTYWTDRVIQNGSEEQPPRKNRKREYQIVPVVLEKPLHVSRRPYSRKRYSDGNQVVADDKPAGYIDDNSPAEIVMNFSEVRSVPSETNLNKMFRHFGPLKESETEVDRDTSRARVVFKKSSDAEVAFNSAGRFKIFGPTLVNYQINYTPCALFKASPMDIAQDHEMQLDLAALEVDLRIYAVPLIRMSFITGKSRYLKKKRSNDFGNDELCGTELSEWTVEEGKSRYLKKKRSNDFGNDELCGTELSEWTVEEVASDTRQKIDGLVVFETGSTEDMDNASNLGGKRDRQCLQPKPKCNVRKSLAWDSAFFTSPGVLDPEELCQTLNLLGNEKKKMVTSEALEAEWTSGIGRCSLRKSLAWDSAFFTSAGVLEPEELSMINQGFRKFELDPLPGIEEKLWKSVESISTAASDGSPLRSLEIDLFEDIRASQQKSTQISNVATSISNCQSRNRLNNIHSSQKVVAPSQVRISRGKQVARHGLERVTSEASVAPQSQPDAGTGEYNPKCAARTGELNPKHAARDGELHLSLSRKPPKMSGRASRISTALTKRVVLGTKHGKWETQTVKTSGHCGTVPKKPCSGVSSHGIRSSITSPPSSLLRSPIATNETTEINETTICISPSSRFRGSAVGTAYKSPLRENATDHVNLVATGSTFETPPKYRTTNRAHLEDSNDHTSLLYISKSSSCTSPVSSCGGCSLAFLSTSINQGLNNPMASSGTTVEFHPHDERNVGSGSWKRGSPVQIVDKSSAEISSGPSDVSRNTKPSCLRRPSPKIGFFDAENPTEPATDPGLPIHSGVQRTSSKSKTGNNLDRAAKNTEHGKLQPPRTKGTKNMMMSSQTTRVSSPALFIRPSYPVQFGEAEKGFGVGTASRGPSKDHLATTSRAQNNLFCKMSGKDCLKIPKVGNERHDAPELGPRFTSNIQDKGNQGFMSRIGAKCDDQGCQKAKNRYSKHEHARIQSPETNLHREGGKENMYGIRKRVESLGRGIGARYLKSVVIKIREKKGPSLGARNQ</sequence>
<feature type="region of interest" description="Disordered" evidence="1">
    <location>
        <begin position="1580"/>
        <end position="1706"/>
    </location>
</feature>
<feature type="compositionally biased region" description="Low complexity" evidence="1">
    <location>
        <begin position="20"/>
        <end position="32"/>
    </location>
</feature>
<accession>A0A6A1VYK3</accession>
<comment type="caution">
    <text evidence="3">The sequence shown here is derived from an EMBL/GenBank/DDBJ whole genome shotgun (WGS) entry which is preliminary data.</text>
</comment>
<feature type="compositionally biased region" description="Basic and acidic residues" evidence="1">
    <location>
        <begin position="1379"/>
        <end position="1389"/>
    </location>
</feature>
<protein>
    <submittedName>
        <fullName evidence="3">Serine/threonine-protein kinase ATM</fullName>
    </submittedName>
</protein>
<dbReference type="OrthoDB" id="62853at2759"/>
<feature type="compositionally biased region" description="Polar residues" evidence="1">
    <location>
        <begin position="1350"/>
        <end position="1361"/>
    </location>
</feature>
<dbReference type="Gene3D" id="2.30.30.140">
    <property type="match status" value="1"/>
</dbReference>
<feature type="compositionally biased region" description="Basic and acidic residues" evidence="1">
    <location>
        <begin position="1676"/>
        <end position="1685"/>
    </location>
</feature>
<dbReference type="Pfam" id="PF00855">
    <property type="entry name" value="PWWP"/>
    <property type="match status" value="1"/>
</dbReference>
<feature type="region of interest" description="Disordered" evidence="1">
    <location>
        <begin position="1345"/>
        <end position="1406"/>
    </location>
</feature>
<dbReference type="SUPFAM" id="SSF63748">
    <property type="entry name" value="Tudor/PWWP/MBT"/>
    <property type="match status" value="1"/>
</dbReference>
<keyword evidence="4" id="KW-1185">Reference proteome</keyword>
<dbReference type="SMART" id="SM00293">
    <property type="entry name" value="PWWP"/>
    <property type="match status" value="1"/>
</dbReference>
<feature type="domain" description="PWWP" evidence="2">
    <location>
        <begin position="403"/>
        <end position="464"/>
    </location>
</feature>
<feature type="region of interest" description="Disordered" evidence="1">
    <location>
        <begin position="1440"/>
        <end position="1463"/>
    </location>
</feature>
<dbReference type="PANTHER" id="PTHR42851">
    <property type="entry name" value="ALDOLASE-RELATED"/>
    <property type="match status" value="1"/>
</dbReference>
<evidence type="ECO:0000313" key="4">
    <source>
        <dbReference type="Proteomes" id="UP000516437"/>
    </source>
</evidence>
<dbReference type="CDD" id="cd05162">
    <property type="entry name" value="PWWP"/>
    <property type="match status" value="1"/>
</dbReference>
<feature type="compositionally biased region" description="Polar residues" evidence="1">
    <location>
        <begin position="1445"/>
        <end position="1463"/>
    </location>
</feature>
<name>A0A6A1VYK3_9ROSI</name>
<evidence type="ECO:0000256" key="1">
    <source>
        <dbReference type="SAM" id="MobiDB-lite"/>
    </source>
</evidence>
<organism evidence="3 4">
    <name type="scientific">Morella rubra</name>
    <name type="common">Chinese bayberry</name>
    <dbReference type="NCBI Taxonomy" id="262757"/>
    <lineage>
        <taxon>Eukaryota</taxon>
        <taxon>Viridiplantae</taxon>
        <taxon>Streptophyta</taxon>
        <taxon>Embryophyta</taxon>
        <taxon>Tracheophyta</taxon>
        <taxon>Spermatophyta</taxon>
        <taxon>Magnoliopsida</taxon>
        <taxon>eudicotyledons</taxon>
        <taxon>Gunneridae</taxon>
        <taxon>Pentapetalae</taxon>
        <taxon>rosids</taxon>
        <taxon>fabids</taxon>
        <taxon>Fagales</taxon>
        <taxon>Myricaceae</taxon>
        <taxon>Morella</taxon>
    </lineage>
</organism>
<feature type="compositionally biased region" description="Basic and acidic residues" evidence="1">
    <location>
        <begin position="1"/>
        <end position="19"/>
    </location>
</feature>
<evidence type="ECO:0000259" key="2">
    <source>
        <dbReference type="PROSITE" id="PS50812"/>
    </source>
</evidence>
<feature type="compositionally biased region" description="Polar residues" evidence="1">
    <location>
        <begin position="1613"/>
        <end position="1628"/>
    </location>
</feature>
<evidence type="ECO:0000313" key="3">
    <source>
        <dbReference type="EMBL" id="KAB1218039.1"/>
    </source>
</evidence>
<feature type="compositionally biased region" description="Polar residues" evidence="1">
    <location>
        <begin position="1697"/>
        <end position="1706"/>
    </location>
</feature>
<dbReference type="PANTHER" id="PTHR42851:SF4">
    <property type="entry name" value="PWWP DOMAIN-CONTAINING PROTEIN"/>
    <property type="match status" value="1"/>
</dbReference>
<dbReference type="InterPro" id="IPR000313">
    <property type="entry name" value="PWWP_dom"/>
</dbReference>